<proteinExistence type="predicted"/>
<reference evidence="2 3" key="1">
    <citation type="submission" date="2019-11" db="EMBL/GenBank/DDBJ databases">
        <authorList>
            <person name="Holert J."/>
        </authorList>
    </citation>
    <scope>NUCLEOTIDE SEQUENCE [LARGE SCALE GENOMIC DNA]</scope>
    <source>
        <strain evidence="2">BC8_1</strain>
    </source>
</reference>
<evidence type="ECO:0000256" key="1">
    <source>
        <dbReference type="SAM" id="Phobius"/>
    </source>
</evidence>
<dbReference type="AlphaFoldDB" id="A0A5S9R574"/>
<keyword evidence="1" id="KW-0812">Transmembrane</keyword>
<feature type="transmembrane region" description="Helical" evidence="1">
    <location>
        <begin position="88"/>
        <end position="113"/>
    </location>
</feature>
<protein>
    <submittedName>
        <fullName evidence="2">Uncharacterized protein</fullName>
    </submittedName>
</protein>
<keyword evidence="1" id="KW-0472">Membrane</keyword>
<organism evidence="2 3">
    <name type="scientific">Mycolicibacterium vanbaalenii</name>
    <name type="common">Mycobacterium vanbaalenii</name>
    <dbReference type="NCBI Taxonomy" id="110539"/>
    <lineage>
        <taxon>Bacteria</taxon>
        <taxon>Bacillati</taxon>
        <taxon>Actinomycetota</taxon>
        <taxon>Actinomycetes</taxon>
        <taxon>Mycobacteriales</taxon>
        <taxon>Mycobacteriaceae</taxon>
        <taxon>Mycolicibacterium</taxon>
    </lineage>
</organism>
<evidence type="ECO:0000313" key="2">
    <source>
        <dbReference type="EMBL" id="CAA0131033.1"/>
    </source>
</evidence>
<evidence type="ECO:0000313" key="3">
    <source>
        <dbReference type="Proteomes" id="UP000430146"/>
    </source>
</evidence>
<name>A0A5S9R574_MYCVN</name>
<feature type="transmembrane region" description="Helical" evidence="1">
    <location>
        <begin position="57"/>
        <end position="82"/>
    </location>
</feature>
<dbReference type="EMBL" id="CACSIP010000041">
    <property type="protein sequence ID" value="CAA0131033.1"/>
    <property type="molecule type" value="Genomic_DNA"/>
</dbReference>
<accession>A0A5S9R574</accession>
<feature type="transmembrane region" description="Helical" evidence="1">
    <location>
        <begin position="30"/>
        <end position="50"/>
    </location>
</feature>
<dbReference type="Proteomes" id="UP000430146">
    <property type="component" value="Unassembled WGS sequence"/>
</dbReference>
<keyword evidence="3" id="KW-1185">Reference proteome</keyword>
<gene>
    <name evidence="2" type="ORF">AELLOGFF_05853</name>
</gene>
<keyword evidence="1" id="KW-1133">Transmembrane helix</keyword>
<sequence length="117" mass="11729">MAGIIGAAVLAAVLLVPAMRAGADQPWLGAVIMIVPVAALLTVTGLRHYGPWRSLGVAVVVTLVAGGVSWLVSIFTLVGALSGAGVGLVWALLLFVTPVISVLALGALALRLLPTGK</sequence>